<dbReference type="EMBL" id="AMZH03001262">
    <property type="protein sequence ID" value="RRT79975.1"/>
    <property type="molecule type" value="Genomic_DNA"/>
</dbReference>
<proteinExistence type="predicted"/>
<organism evidence="2 3">
    <name type="scientific">Ensete ventricosum</name>
    <name type="common">Abyssinian banana</name>
    <name type="synonym">Musa ensete</name>
    <dbReference type="NCBI Taxonomy" id="4639"/>
    <lineage>
        <taxon>Eukaryota</taxon>
        <taxon>Viridiplantae</taxon>
        <taxon>Streptophyta</taxon>
        <taxon>Embryophyta</taxon>
        <taxon>Tracheophyta</taxon>
        <taxon>Spermatophyta</taxon>
        <taxon>Magnoliopsida</taxon>
        <taxon>Liliopsida</taxon>
        <taxon>Zingiberales</taxon>
        <taxon>Musaceae</taxon>
        <taxon>Ensete</taxon>
    </lineage>
</organism>
<gene>
    <name evidence="2" type="ORF">B296_00012256</name>
</gene>
<sequence>MGRRRHNHMSASEVTDEGGQGTTVRVVRQVLVKSSTGVTCKMEASEVVDEVKSPTVLTMGHAWVLVKSSMRVRSPAGRGVYDGGFSLPMDNECLWA</sequence>
<feature type="region of interest" description="Disordered" evidence="1">
    <location>
        <begin position="1"/>
        <end position="20"/>
    </location>
</feature>
<protein>
    <submittedName>
        <fullName evidence="2">Uncharacterized protein</fullName>
    </submittedName>
</protein>
<dbReference type="AlphaFoldDB" id="A0A427AUU1"/>
<dbReference type="Proteomes" id="UP000287651">
    <property type="component" value="Unassembled WGS sequence"/>
</dbReference>
<accession>A0A427AUU1</accession>
<evidence type="ECO:0000313" key="2">
    <source>
        <dbReference type="EMBL" id="RRT79975.1"/>
    </source>
</evidence>
<reference evidence="2 3" key="1">
    <citation type="journal article" date="2014" name="Agronomy (Basel)">
        <title>A Draft Genome Sequence for Ensete ventricosum, the Drought-Tolerant Tree Against Hunger.</title>
        <authorList>
            <person name="Harrison J."/>
            <person name="Moore K.A."/>
            <person name="Paszkiewicz K."/>
            <person name="Jones T."/>
            <person name="Grant M."/>
            <person name="Ambacheew D."/>
            <person name="Muzemil S."/>
            <person name="Studholme D.J."/>
        </authorList>
    </citation>
    <scope>NUCLEOTIDE SEQUENCE [LARGE SCALE GENOMIC DNA]</scope>
</reference>
<evidence type="ECO:0000313" key="3">
    <source>
        <dbReference type="Proteomes" id="UP000287651"/>
    </source>
</evidence>
<name>A0A427AUU1_ENSVE</name>
<evidence type="ECO:0000256" key="1">
    <source>
        <dbReference type="SAM" id="MobiDB-lite"/>
    </source>
</evidence>
<comment type="caution">
    <text evidence="2">The sequence shown here is derived from an EMBL/GenBank/DDBJ whole genome shotgun (WGS) entry which is preliminary data.</text>
</comment>